<dbReference type="GO" id="GO:0004888">
    <property type="term" value="F:transmembrane signaling receptor activity"/>
    <property type="evidence" value="ECO:0007669"/>
    <property type="project" value="TreeGrafter"/>
</dbReference>
<dbReference type="Pfam" id="PF00047">
    <property type="entry name" value="ig"/>
    <property type="match status" value="1"/>
</dbReference>
<proteinExistence type="predicted"/>
<evidence type="ECO:0000256" key="1">
    <source>
        <dbReference type="ARBA" id="ARBA00022729"/>
    </source>
</evidence>
<sequence length="269" mass="29254">MVLGSPGLTLIEGDAVTLHCLNKVNANITADFYKDGRFIRSSSTGNMSIQSVSTSHQGQYKCHIIGKSEYSYVVPPDVFHLCIFISFAVFAQIVPSRLQLFEHSSLSIDCEGFHPATRWAVLRKTEGRVSTCVSGWATVCAVKPAFLSDSGEYWCEGGVERSNAVNITVTAGAVILESPVHPVMEGEDVTLRCWSKMTSSAHMADFFKDGRHVGASSTAEMVIGNVSKSDEGLYRCSISEFGASPQSWLTVRGETSRLVVLTTVEVELK</sequence>
<evidence type="ECO:0000259" key="4">
    <source>
        <dbReference type="PROSITE" id="PS50835"/>
    </source>
</evidence>
<accession>A0A3B4Z6I0</accession>
<dbReference type="SUPFAM" id="SSF48726">
    <property type="entry name" value="Immunoglobulin"/>
    <property type="match status" value="3"/>
</dbReference>
<name>A0A3B4Z6I0_9TELE</name>
<evidence type="ECO:0000313" key="5">
    <source>
        <dbReference type="Ensembl" id="ENSSPAP00000002219.1"/>
    </source>
</evidence>
<dbReference type="AlphaFoldDB" id="A0A3B4Z6I0"/>
<dbReference type="PROSITE" id="PS50835">
    <property type="entry name" value="IG_LIKE"/>
    <property type="match status" value="2"/>
</dbReference>
<keyword evidence="2" id="KW-1015">Disulfide bond</keyword>
<dbReference type="STRING" id="144197.ENSSPAP00000002219"/>
<dbReference type="Ensembl" id="ENSSPAT00000002255.1">
    <property type="protein sequence ID" value="ENSSPAP00000002219.1"/>
    <property type="gene ID" value="ENSSPAG00000001699.1"/>
</dbReference>
<protein>
    <recommendedName>
        <fullName evidence="4">Ig-like domain-containing protein</fullName>
    </recommendedName>
</protein>
<dbReference type="GO" id="GO:0006955">
    <property type="term" value="P:immune response"/>
    <property type="evidence" value="ECO:0007669"/>
    <property type="project" value="TreeGrafter"/>
</dbReference>
<evidence type="ECO:0000256" key="3">
    <source>
        <dbReference type="ARBA" id="ARBA00023319"/>
    </source>
</evidence>
<dbReference type="InterPro" id="IPR036179">
    <property type="entry name" value="Ig-like_dom_sf"/>
</dbReference>
<feature type="domain" description="Ig-like" evidence="4">
    <location>
        <begin position="1"/>
        <end position="64"/>
    </location>
</feature>
<dbReference type="Pfam" id="PF13895">
    <property type="entry name" value="Ig_2"/>
    <property type="match status" value="1"/>
</dbReference>
<dbReference type="InterPro" id="IPR007110">
    <property type="entry name" value="Ig-like_dom"/>
</dbReference>
<dbReference type="GO" id="GO:0009897">
    <property type="term" value="C:external side of plasma membrane"/>
    <property type="evidence" value="ECO:0007669"/>
    <property type="project" value="TreeGrafter"/>
</dbReference>
<dbReference type="InterPro" id="IPR013783">
    <property type="entry name" value="Ig-like_fold"/>
</dbReference>
<dbReference type="Gene3D" id="2.60.40.10">
    <property type="entry name" value="Immunoglobulins"/>
    <property type="match status" value="3"/>
</dbReference>
<dbReference type="PANTHER" id="PTHR11481:SF64">
    <property type="entry name" value="FC RECEPTOR-LIKE PROTEIN 4"/>
    <property type="match status" value="1"/>
</dbReference>
<dbReference type="InterPro" id="IPR013151">
    <property type="entry name" value="Immunoglobulin_dom"/>
</dbReference>
<dbReference type="GeneTree" id="ENSGT00990000204125"/>
<dbReference type="SMART" id="SM00409">
    <property type="entry name" value="IG"/>
    <property type="match status" value="3"/>
</dbReference>
<dbReference type="GO" id="GO:0007166">
    <property type="term" value="P:cell surface receptor signaling pathway"/>
    <property type="evidence" value="ECO:0007669"/>
    <property type="project" value="TreeGrafter"/>
</dbReference>
<dbReference type="InterPro" id="IPR003599">
    <property type="entry name" value="Ig_sub"/>
</dbReference>
<dbReference type="SMART" id="SM00408">
    <property type="entry name" value="IGc2"/>
    <property type="match status" value="2"/>
</dbReference>
<keyword evidence="1" id="KW-0732">Signal</keyword>
<keyword evidence="3" id="KW-0393">Immunoglobulin domain</keyword>
<organism evidence="5">
    <name type="scientific">Stegastes partitus</name>
    <name type="common">bicolor damselfish</name>
    <dbReference type="NCBI Taxonomy" id="144197"/>
    <lineage>
        <taxon>Eukaryota</taxon>
        <taxon>Metazoa</taxon>
        <taxon>Chordata</taxon>
        <taxon>Craniata</taxon>
        <taxon>Vertebrata</taxon>
        <taxon>Euteleostomi</taxon>
        <taxon>Actinopterygii</taxon>
        <taxon>Neopterygii</taxon>
        <taxon>Teleostei</taxon>
        <taxon>Neoteleostei</taxon>
        <taxon>Acanthomorphata</taxon>
        <taxon>Ovalentaria</taxon>
        <taxon>Pomacentridae</taxon>
        <taxon>Stegastes</taxon>
    </lineage>
</organism>
<dbReference type="PANTHER" id="PTHR11481">
    <property type="entry name" value="IMMUNOGLOBULIN FC RECEPTOR"/>
    <property type="match status" value="1"/>
</dbReference>
<feature type="domain" description="Ig-like" evidence="4">
    <location>
        <begin position="183"/>
        <end position="250"/>
    </location>
</feature>
<dbReference type="InterPro" id="IPR003598">
    <property type="entry name" value="Ig_sub2"/>
</dbReference>
<dbReference type="InterPro" id="IPR050488">
    <property type="entry name" value="Ig_Fc_receptor"/>
</dbReference>
<reference evidence="5" key="1">
    <citation type="submission" date="2023-09" db="UniProtKB">
        <authorList>
            <consortium name="Ensembl"/>
        </authorList>
    </citation>
    <scope>IDENTIFICATION</scope>
</reference>
<evidence type="ECO:0000256" key="2">
    <source>
        <dbReference type="ARBA" id="ARBA00023157"/>
    </source>
</evidence>